<dbReference type="InterPro" id="IPR050448">
    <property type="entry name" value="OpgB/LTA_synthase_biosynth"/>
</dbReference>
<evidence type="ECO:0000256" key="5">
    <source>
        <dbReference type="ARBA" id="ARBA00022692"/>
    </source>
</evidence>
<evidence type="ECO:0000256" key="12">
    <source>
        <dbReference type="SAM" id="Phobius"/>
    </source>
</evidence>
<feature type="active site" evidence="9">
    <location>
        <position position="287"/>
    </location>
</feature>
<protein>
    <submittedName>
        <fullName evidence="14">LTA synthase family protein</fullName>
    </submittedName>
</protein>
<keyword evidence="6 12" id="KW-1133">Transmembrane helix</keyword>
<dbReference type="EMBL" id="CP051680">
    <property type="protein sequence ID" value="QJD82536.1"/>
    <property type="molecule type" value="Genomic_DNA"/>
</dbReference>
<feature type="binding site" evidence="11">
    <location>
        <position position="245"/>
    </location>
    <ligand>
        <name>Mn(2+)</name>
        <dbReference type="ChEBI" id="CHEBI:29035"/>
    </ligand>
</feature>
<keyword evidence="10" id="KW-0464">Manganese</keyword>
<name>A0A7Z2ZJU7_9BACL</name>
<evidence type="ECO:0000256" key="6">
    <source>
        <dbReference type="ARBA" id="ARBA00022989"/>
    </source>
</evidence>
<dbReference type="GO" id="GO:0005886">
    <property type="term" value="C:plasma membrane"/>
    <property type="evidence" value="ECO:0007669"/>
    <property type="project" value="UniProtKB-SubCell"/>
</dbReference>
<keyword evidence="5 12" id="KW-0812">Transmembrane</keyword>
<dbReference type="InterPro" id="IPR017850">
    <property type="entry name" value="Alkaline_phosphatase_core_sf"/>
</dbReference>
<evidence type="ECO:0000256" key="4">
    <source>
        <dbReference type="ARBA" id="ARBA00022475"/>
    </source>
</evidence>
<evidence type="ECO:0000256" key="1">
    <source>
        <dbReference type="ARBA" id="ARBA00004651"/>
    </source>
</evidence>
<dbReference type="RefSeq" id="WP_169278834.1">
    <property type="nucleotide sequence ID" value="NZ_CP051680.1"/>
</dbReference>
<evidence type="ECO:0000256" key="9">
    <source>
        <dbReference type="PIRSR" id="PIRSR005091-1"/>
    </source>
</evidence>
<feature type="binding site" evidence="10">
    <location>
        <position position="403"/>
    </location>
    <ligand>
        <name>substrate</name>
    </ligand>
</feature>
<keyword evidence="10" id="KW-0479">Metal-binding</keyword>
<evidence type="ECO:0000256" key="8">
    <source>
        <dbReference type="PIRNR" id="PIRNR005091"/>
    </source>
</evidence>
<evidence type="ECO:0000256" key="11">
    <source>
        <dbReference type="PIRSR" id="PIRSR005091-3"/>
    </source>
</evidence>
<feature type="transmembrane region" description="Helical" evidence="12">
    <location>
        <begin position="114"/>
        <end position="131"/>
    </location>
</feature>
<feature type="transmembrane region" description="Helical" evidence="12">
    <location>
        <begin position="151"/>
        <end position="168"/>
    </location>
</feature>
<keyword evidence="15" id="KW-1185">Reference proteome</keyword>
<proteinExistence type="inferred from homology"/>
<comment type="subcellular location">
    <subcellularLocation>
        <location evidence="1">Cell membrane</location>
        <topology evidence="1">Multi-pass membrane protein</topology>
    </subcellularLocation>
</comment>
<evidence type="ECO:0000256" key="3">
    <source>
        <dbReference type="ARBA" id="ARBA00009983"/>
    </source>
</evidence>
<keyword evidence="4 8" id="KW-1003">Cell membrane</keyword>
<dbReference type="CDD" id="cd16015">
    <property type="entry name" value="LTA_synthase"/>
    <property type="match status" value="1"/>
</dbReference>
<dbReference type="InterPro" id="IPR000917">
    <property type="entry name" value="Sulfatase_N"/>
</dbReference>
<evidence type="ECO:0000256" key="7">
    <source>
        <dbReference type="ARBA" id="ARBA00023136"/>
    </source>
</evidence>
<reference evidence="14 15" key="1">
    <citation type="submission" date="2020-04" db="EMBL/GenBank/DDBJ databases">
        <title>Genome sequencing of novel species.</title>
        <authorList>
            <person name="Heo J."/>
            <person name="Kim S.-J."/>
            <person name="Kim J.-S."/>
            <person name="Hong S.-B."/>
            <person name="Kwon S.-W."/>
        </authorList>
    </citation>
    <scope>NUCLEOTIDE SEQUENCE [LARGE SCALE GENOMIC DNA]</scope>
    <source>
        <strain evidence="14 15">MFER-1</strain>
    </source>
</reference>
<keyword evidence="7 8" id="KW-0472">Membrane</keyword>
<organism evidence="14 15">
    <name type="scientific">Cohnella herbarum</name>
    <dbReference type="NCBI Taxonomy" id="2728023"/>
    <lineage>
        <taxon>Bacteria</taxon>
        <taxon>Bacillati</taxon>
        <taxon>Bacillota</taxon>
        <taxon>Bacilli</taxon>
        <taxon>Bacillales</taxon>
        <taxon>Paenibacillaceae</taxon>
        <taxon>Cohnella</taxon>
    </lineage>
</organism>
<feature type="transmembrane region" description="Helical" evidence="12">
    <location>
        <begin position="12"/>
        <end position="30"/>
    </location>
</feature>
<dbReference type="PANTHER" id="PTHR47371">
    <property type="entry name" value="LIPOTEICHOIC ACID SYNTHASE"/>
    <property type="match status" value="1"/>
</dbReference>
<feature type="transmembrane region" description="Helical" evidence="12">
    <location>
        <begin position="36"/>
        <end position="57"/>
    </location>
</feature>
<feature type="binding site" evidence="11">
    <location>
        <position position="287"/>
    </location>
    <ligand>
        <name>Mn(2+)</name>
        <dbReference type="ChEBI" id="CHEBI:29035"/>
    </ligand>
</feature>
<evidence type="ECO:0000259" key="13">
    <source>
        <dbReference type="Pfam" id="PF00884"/>
    </source>
</evidence>
<feature type="domain" description="Sulfatase N-terminal" evidence="13">
    <location>
        <begin position="237"/>
        <end position="530"/>
    </location>
</feature>
<feature type="transmembrane region" description="Helical" evidence="12">
    <location>
        <begin position="64"/>
        <end position="83"/>
    </location>
</feature>
<dbReference type="AlphaFoldDB" id="A0A7Z2ZJU7"/>
<accession>A0A7Z2ZJU7</accession>
<comment type="similarity">
    <text evidence="3 8">Belongs to the LTA synthase family.</text>
</comment>
<dbReference type="Pfam" id="PF00884">
    <property type="entry name" value="Sulfatase"/>
    <property type="match status" value="1"/>
</dbReference>
<dbReference type="SUPFAM" id="SSF53649">
    <property type="entry name" value="Alkaline phosphatase-like"/>
    <property type="match status" value="1"/>
</dbReference>
<gene>
    <name evidence="14" type="ORF">HH215_04575</name>
</gene>
<dbReference type="KEGG" id="cheb:HH215_04575"/>
<dbReference type="Gene3D" id="3.30.1120.170">
    <property type="match status" value="1"/>
</dbReference>
<dbReference type="Proteomes" id="UP000502248">
    <property type="component" value="Chromosome"/>
</dbReference>
<dbReference type="PIRSF" id="PIRSF005091">
    <property type="entry name" value="Mmb_sulf_HI1246"/>
    <property type="match status" value="1"/>
</dbReference>
<comment type="pathway">
    <text evidence="2">Cell wall biogenesis; lipoteichoic acid biosynthesis.</text>
</comment>
<evidence type="ECO:0000313" key="14">
    <source>
        <dbReference type="EMBL" id="QJD82536.1"/>
    </source>
</evidence>
<evidence type="ECO:0000313" key="15">
    <source>
        <dbReference type="Proteomes" id="UP000502248"/>
    </source>
</evidence>
<dbReference type="GO" id="GO:0046872">
    <property type="term" value="F:metal ion binding"/>
    <property type="evidence" value="ECO:0007669"/>
    <property type="project" value="UniProtKB-KW"/>
</dbReference>
<dbReference type="Gene3D" id="3.40.720.10">
    <property type="entry name" value="Alkaline Phosphatase, subunit A"/>
    <property type="match status" value="1"/>
</dbReference>
<feature type="binding site" evidence="11">
    <location>
        <position position="463"/>
    </location>
    <ligand>
        <name>Mn(2+)</name>
        <dbReference type="ChEBI" id="CHEBI:29035"/>
    </ligand>
</feature>
<evidence type="ECO:0000256" key="10">
    <source>
        <dbReference type="PIRSR" id="PIRSR005091-2"/>
    </source>
</evidence>
<evidence type="ECO:0000256" key="2">
    <source>
        <dbReference type="ARBA" id="ARBA00004936"/>
    </source>
</evidence>
<feature type="binding site" evidence="11">
    <location>
        <position position="464"/>
    </location>
    <ligand>
        <name>Mn(2+)</name>
        <dbReference type="ChEBI" id="CHEBI:29035"/>
    </ligand>
</feature>
<dbReference type="InterPro" id="IPR012160">
    <property type="entry name" value="LtaS-like"/>
</dbReference>
<sequence>MDLTQLYRKPFVLFSIILLIKSQLAWMVVFESGPSWATIATELPFMWLVFCMIEWFATKRKLAIYVLVNLLLTLLFFSVIMYYKYYGVIATYHALEQVNQVTAVSNSVISLLDPQYLLIFTDVLVLAYVLFRRKAAKVWKSSTAVRSNRKVYLALFVISLAVCLFNVVPNRASMNEIKKAEVMGILNYEAYTLIGDKEPEPLEQEEINQLSINRLKGVTSVEGANGVKAYEGLANGRNVIVIQLESFQNFLVGLKLDGQEVTPVLNRLAKENMYFSKFYQQVGQGNTSDAEYVVNTSTYIPPSGAATMKYVDRQLPSLPKLLKDQGYDTATFHTNVVEFWNRGELYKALGFDRYYDKSFFGTEDSVFFGSSDEVLYEKTAAELDKMSQSGNPFYAHVISMTAHHPFTTPEEKDRIELPERYEGTFVGDYIRSQSYADYALGQFIDELKASGIWDNSLIVVYGDHLGLPMYSLDDDDKELMEEIYGHPYGYTDMINIPLVIAAPGKTQPVEFTQTGGQVDVLPTIANLLGVSLENQIHFGQDLLNNRVNLLPERYYLPSGSVINGEVLFIPGIAYDDGTTYSLNPNSGTGGKLSEKEYNTALDLLHMSDSYVIQLPALENADEEPAK</sequence>
<dbReference type="PANTHER" id="PTHR47371:SF3">
    <property type="entry name" value="PHOSPHOGLYCEROL TRANSFERASE I"/>
    <property type="match status" value="1"/>
</dbReference>